<feature type="region of interest" description="Disordered" evidence="1">
    <location>
        <begin position="147"/>
        <end position="172"/>
    </location>
</feature>
<evidence type="ECO:0000256" key="2">
    <source>
        <dbReference type="SAM" id="SignalP"/>
    </source>
</evidence>
<evidence type="ECO:0000313" key="4">
    <source>
        <dbReference type="EMBL" id="ABS61851.1"/>
    </source>
</evidence>
<feature type="compositionally biased region" description="Low complexity" evidence="1">
    <location>
        <begin position="148"/>
        <end position="172"/>
    </location>
</feature>
<dbReference type="EMBL" id="CP000774">
    <property type="protein sequence ID" value="ABS61851.1"/>
    <property type="molecule type" value="Genomic_DNA"/>
</dbReference>
<dbReference type="InterPro" id="IPR032789">
    <property type="entry name" value="T2SS-T3SS_pil_N"/>
</dbReference>
<dbReference type="eggNOG" id="COG4964">
    <property type="taxonomic scope" value="Bacteria"/>
</dbReference>
<dbReference type="OrthoDB" id="9815749at2"/>
<organism evidence="4 5">
    <name type="scientific">Parvibaculum lavamentivorans (strain DS-1 / DSM 13023 / NCIMB 13966)</name>
    <dbReference type="NCBI Taxonomy" id="402881"/>
    <lineage>
        <taxon>Bacteria</taxon>
        <taxon>Pseudomonadati</taxon>
        <taxon>Pseudomonadota</taxon>
        <taxon>Alphaproteobacteria</taxon>
        <taxon>Hyphomicrobiales</taxon>
        <taxon>Parvibaculaceae</taxon>
        <taxon>Parvibaculum</taxon>
    </lineage>
</organism>
<dbReference type="Pfam" id="PF13629">
    <property type="entry name" value="T2SS-T3SS_pil_N"/>
    <property type="match status" value="1"/>
</dbReference>
<name>A7HPL8_PARL1</name>
<reference evidence="4 5" key="1">
    <citation type="journal article" date="2011" name="Stand. Genomic Sci.">
        <title>Complete genome sequence of Parvibaculum lavamentivorans type strain (DS-1(T)).</title>
        <authorList>
            <person name="Schleheck D."/>
            <person name="Weiss M."/>
            <person name="Pitluck S."/>
            <person name="Bruce D."/>
            <person name="Land M.L."/>
            <person name="Han S."/>
            <person name="Saunders E."/>
            <person name="Tapia R."/>
            <person name="Detter C."/>
            <person name="Brettin T."/>
            <person name="Han J."/>
            <person name="Woyke T."/>
            <person name="Goodwin L."/>
            <person name="Pennacchio L."/>
            <person name="Nolan M."/>
            <person name="Cook A.M."/>
            <person name="Kjelleberg S."/>
            <person name="Thomas T."/>
        </authorList>
    </citation>
    <scope>NUCLEOTIDE SEQUENCE [LARGE SCALE GENOMIC DNA]</scope>
    <source>
        <strain evidence="5">DS-1 / DSM 13023 / NCIMB 13966</strain>
    </source>
</reference>
<dbReference type="RefSeq" id="WP_011995142.1">
    <property type="nucleotide sequence ID" value="NC_009719.1"/>
</dbReference>
<feature type="signal peptide" evidence="2">
    <location>
        <begin position="1"/>
        <end position="33"/>
    </location>
</feature>
<dbReference type="KEGG" id="pla:Plav_0228"/>
<keyword evidence="5" id="KW-1185">Reference proteome</keyword>
<keyword evidence="2" id="KW-0732">Signal</keyword>
<proteinExistence type="predicted"/>
<dbReference type="HOGENOM" id="CLU_132581_0_0_5"/>
<dbReference type="AlphaFoldDB" id="A7HPL8"/>
<sequence>MRVSRIGKNISRVFYTAAIGAACAGLAVSASQAADFQVEMNKSKALHLGQPASTVMVGNPSIADVTVEGSKLLYVMGRSYGRTNIIALDSSGETILDINVNVVSQSASTVTLTRGGGQYTYNCTPRCERVPTIGDSPEAFDELMKQTSGAVGAGVSSSPSSNGGSISDNTPR</sequence>
<feature type="domain" description="Pilus formation protein N-terminal" evidence="3">
    <location>
        <begin position="33"/>
        <end position="102"/>
    </location>
</feature>
<feature type="chain" id="PRO_5002710366" description="Pilus formation protein N-terminal domain-containing protein" evidence="2">
    <location>
        <begin position="34"/>
        <end position="172"/>
    </location>
</feature>
<dbReference type="Proteomes" id="UP000006377">
    <property type="component" value="Chromosome"/>
</dbReference>
<dbReference type="PROSITE" id="PS51257">
    <property type="entry name" value="PROKAR_LIPOPROTEIN"/>
    <property type="match status" value="1"/>
</dbReference>
<evidence type="ECO:0000256" key="1">
    <source>
        <dbReference type="SAM" id="MobiDB-lite"/>
    </source>
</evidence>
<evidence type="ECO:0000313" key="5">
    <source>
        <dbReference type="Proteomes" id="UP000006377"/>
    </source>
</evidence>
<protein>
    <recommendedName>
        <fullName evidence="3">Pilus formation protein N-terminal domain-containing protein</fullName>
    </recommendedName>
</protein>
<gene>
    <name evidence="4" type="ordered locus">Plav_0228</name>
</gene>
<dbReference type="STRING" id="402881.Plav_0228"/>
<accession>A7HPL8</accession>
<evidence type="ECO:0000259" key="3">
    <source>
        <dbReference type="Pfam" id="PF13629"/>
    </source>
</evidence>